<keyword evidence="3" id="KW-0067">ATP-binding</keyword>
<feature type="region of interest" description="Disordered" evidence="5">
    <location>
        <begin position="1"/>
        <end position="70"/>
    </location>
</feature>
<dbReference type="FunFam" id="3.40.850.10:FF:000143">
    <property type="entry name" value="Unplaced genomic scaffold supercont2.12, whole genome shotgun sequence"/>
    <property type="match status" value="1"/>
</dbReference>
<feature type="compositionally biased region" description="Polar residues" evidence="5">
    <location>
        <begin position="115"/>
        <end position="126"/>
    </location>
</feature>
<keyword evidence="3" id="KW-0547">Nucleotide-binding</keyword>
<feature type="region of interest" description="Disordered" evidence="5">
    <location>
        <begin position="1184"/>
        <end position="1206"/>
    </location>
</feature>
<proteinExistence type="inferred from homology"/>
<dbReference type="GeneID" id="92179052"/>
<feature type="domain" description="Kinesin motor" evidence="6">
    <location>
        <begin position="151"/>
        <end position="500"/>
    </location>
</feature>
<evidence type="ECO:0000313" key="7">
    <source>
        <dbReference type="EMBL" id="KAK8864543.1"/>
    </source>
</evidence>
<dbReference type="RefSeq" id="XP_066804839.1">
    <property type="nucleotide sequence ID" value="XM_066944916.1"/>
</dbReference>
<dbReference type="GO" id="GO:0007018">
    <property type="term" value="P:microtubule-based movement"/>
    <property type="evidence" value="ECO:0007669"/>
    <property type="project" value="InterPro"/>
</dbReference>
<accession>A0AAW0Z312</accession>
<dbReference type="Gene3D" id="3.40.850.10">
    <property type="entry name" value="Kinesin motor domain"/>
    <property type="match status" value="1"/>
</dbReference>
<feature type="compositionally biased region" description="Low complexity" evidence="5">
    <location>
        <begin position="12"/>
        <end position="30"/>
    </location>
</feature>
<feature type="region of interest" description="Disordered" evidence="5">
    <location>
        <begin position="114"/>
        <end position="134"/>
    </location>
</feature>
<comment type="similarity">
    <text evidence="3">Belongs to the TRAFAC class myosin-kinesin ATPase superfamily. Kinesin family.</text>
</comment>
<feature type="compositionally biased region" description="Polar residues" evidence="5">
    <location>
        <begin position="1544"/>
        <end position="1575"/>
    </location>
</feature>
<dbReference type="SUPFAM" id="SSF52540">
    <property type="entry name" value="P-loop containing nucleoside triphosphate hydrolases"/>
    <property type="match status" value="1"/>
</dbReference>
<evidence type="ECO:0000256" key="1">
    <source>
        <dbReference type="ARBA" id="ARBA00023054"/>
    </source>
</evidence>
<dbReference type="Pfam" id="PF00225">
    <property type="entry name" value="Kinesin"/>
    <property type="match status" value="1"/>
</dbReference>
<dbReference type="PANTHER" id="PTHR47968">
    <property type="entry name" value="CENTROMERE PROTEIN E"/>
    <property type="match status" value="1"/>
</dbReference>
<dbReference type="GO" id="GO:0008017">
    <property type="term" value="F:microtubule binding"/>
    <property type="evidence" value="ECO:0007669"/>
    <property type="project" value="InterPro"/>
</dbReference>
<feature type="coiled-coil region" evidence="4">
    <location>
        <begin position="1060"/>
        <end position="1143"/>
    </location>
</feature>
<dbReference type="InterPro" id="IPR027640">
    <property type="entry name" value="Kinesin-like_fam"/>
</dbReference>
<dbReference type="GO" id="GO:0005524">
    <property type="term" value="F:ATP binding"/>
    <property type="evidence" value="ECO:0007669"/>
    <property type="project" value="UniProtKB-UniRule"/>
</dbReference>
<dbReference type="PROSITE" id="PS50067">
    <property type="entry name" value="KINESIN_MOTOR_2"/>
    <property type="match status" value="1"/>
</dbReference>
<feature type="binding site" evidence="3">
    <location>
        <begin position="240"/>
        <end position="247"/>
    </location>
    <ligand>
        <name>ATP</name>
        <dbReference type="ChEBI" id="CHEBI:30616"/>
    </ligand>
</feature>
<feature type="compositionally biased region" description="Basic residues" evidence="5">
    <location>
        <begin position="1"/>
        <end position="11"/>
    </location>
</feature>
<dbReference type="Proteomes" id="UP001388673">
    <property type="component" value="Unassembled WGS sequence"/>
</dbReference>
<dbReference type="KEGG" id="kne:92179052"/>
<dbReference type="PRINTS" id="PR00380">
    <property type="entry name" value="KINESINHEAVY"/>
</dbReference>
<comment type="caution">
    <text evidence="7">The sequence shown here is derived from an EMBL/GenBank/DDBJ whole genome shotgun (WGS) entry which is preliminary data.</text>
</comment>
<feature type="region of interest" description="Disordered" evidence="5">
    <location>
        <begin position="1636"/>
        <end position="1674"/>
    </location>
</feature>
<dbReference type="InterPro" id="IPR001752">
    <property type="entry name" value="Kinesin_motor_dom"/>
</dbReference>
<evidence type="ECO:0000256" key="5">
    <source>
        <dbReference type="SAM" id="MobiDB-lite"/>
    </source>
</evidence>
<evidence type="ECO:0000256" key="3">
    <source>
        <dbReference type="PROSITE-ProRule" id="PRU00283"/>
    </source>
</evidence>
<feature type="region of interest" description="Disordered" evidence="5">
    <location>
        <begin position="1544"/>
        <end position="1617"/>
    </location>
</feature>
<dbReference type="EMBL" id="JBCAWK010000003">
    <property type="protein sequence ID" value="KAK8864543.1"/>
    <property type="molecule type" value="Genomic_DNA"/>
</dbReference>
<dbReference type="InterPro" id="IPR027417">
    <property type="entry name" value="P-loop_NTPase"/>
</dbReference>
<dbReference type="PANTHER" id="PTHR47968:SF75">
    <property type="entry name" value="CENTROMERE-ASSOCIATED PROTEIN E"/>
    <property type="match status" value="1"/>
</dbReference>
<dbReference type="InterPro" id="IPR036961">
    <property type="entry name" value="Kinesin_motor_dom_sf"/>
</dbReference>
<gene>
    <name evidence="7" type="ORF">IAR55_001793</name>
</gene>
<evidence type="ECO:0000256" key="2">
    <source>
        <dbReference type="ARBA" id="ARBA00023175"/>
    </source>
</evidence>
<evidence type="ECO:0000256" key="4">
    <source>
        <dbReference type="SAM" id="Coils"/>
    </source>
</evidence>
<feature type="coiled-coil region" evidence="4">
    <location>
        <begin position="669"/>
        <end position="830"/>
    </location>
</feature>
<reference evidence="7 8" key="1">
    <citation type="journal article" date="2024" name="bioRxiv">
        <title>Comparative genomics of Cryptococcus and Kwoniella reveals pathogenesis evolution and contrasting karyotype dynamics via intercentromeric recombination or chromosome fusion.</title>
        <authorList>
            <person name="Coelho M.A."/>
            <person name="David-Palma M."/>
            <person name="Shea T."/>
            <person name="Bowers K."/>
            <person name="McGinley-Smith S."/>
            <person name="Mohammad A.W."/>
            <person name="Gnirke A."/>
            <person name="Yurkov A.M."/>
            <person name="Nowrousian M."/>
            <person name="Sun S."/>
            <person name="Cuomo C.A."/>
            <person name="Heitman J."/>
        </authorList>
    </citation>
    <scope>NUCLEOTIDE SEQUENCE [LARGE SCALE GENOMIC DNA]</scope>
    <source>
        <strain evidence="7 8">CBS 13917</strain>
    </source>
</reference>
<name>A0AAW0Z312_9TREE</name>
<keyword evidence="1 4" id="KW-0175">Coiled coil</keyword>
<feature type="coiled-coil region" evidence="4">
    <location>
        <begin position="1425"/>
        <end position="1480"/>
    </location>
</feature>
<keyword evidence="2 3" id="KW-0505">Motor protein</keyword>
<dbReference type="GO" id="GO:0003777">
    <property type="term" value="F:microtubule motor activity"/>
    <property type="evidence" value="ECO:0007669"/>
    <property type="project" value="InterPro"/>
</dbReference>
<keyword evidence="8" id="KW-1185">Reference proteome</keyword>
<evidence type="ECO:0000313" key="8">
    <source>
        <dbReference type="Proteomes" id="UP001388673"/>
    </source>
</evidence>
<feature type="region of interest" description="Disordered" evidence="5">
    <location>
        <begin position="937"/>
        <end position="970"/>
    </location>
</feature>
<evidence type="ECO:0000259" key="6">
    <source>
        <dbReference type="PROSITE" id="PS50067"/>
    </source>
</evidence>
<sequence>MTLSPTKHRTLSRQPSSPLSRRRSSSSSPRIQHHVPLIAIKAEDDAQTTPKRKVINSIEPVSSAKKGKKRETLAERLAAAAAASAASGKAKVKKSHSVGEGLKESASVPMYKDSLSMQTTPQQTRSEIMPNTMPNPRMMASSTASGSSSDKVVVCVRIKPTQNPFASTAYDITPTSLSLSDEHPKVKQRGGKAGREDGYTYTFDKLLQHPATTPDLYGDKVAPLVEKAMNGFNSTIFAYGQTGSGKSFTMTGTHDELGIIPCAVDGVFDAITADTDRAFLLRVSYIEIYNETLRDLLNFKKGPLRDDEKPSIHFIKGKVYVEPLVEEIVSNPEDVMELLERGNAGRRIGATDWNERSSRSHCVFTIVIESRPRDGDGDEDIRLSRLNLIVSVKQFPRASGLLTLSQDLAGSEKAVSDSERRGEGKHINQSLLALREVINKLTEKTKASHIPYRNSKLTHLLENALGGDSNICVICTMSAEEEHCSETLETLKFAGRCSQVKTNAKKNVLPSSERALIRAKDQEIEELRQRLQGLTGQQALRADPDTDQISDLADSVAAMEVRRARLKEQLAKLNGEILTSELPRAGAGRPMSPPKPKRRRISDFSAIMAVGTNRIGLGLGTPQKVNDRRAISGMTRVPEAEEEMPGIMGTLESVAEGSFAKNFDQDRILAGLRRALAAKEEDLSLANRNLANALARASQLSQRDERIASLTAELSAAQDSLTSLQRSLEYTERDLRDQNAQLRATRIELVSTIDDKTSKIDELETKILDLRKSREELVMEGQGRIEEVQKRVDEVEREREEVKASLLEAKERLEMVEREKVEELQRLKTDSEISSAKQIQAMVSQHESSVATLNSKIQELLISQASQKEAIAAMNVYKLQVEQQRNQALSDLDRFQKEALSNETKILSELRQDIGHLRKLREDDQSTWDRQRTEFEKQLAESRSKEEDEGRLKSMEEEMERSRSALVESKGKESKLSAQISEALGTLEQAAKANANLEDRLKHEMQARVALETERDEARARLAEADGAANQLEVELVARQTAEDKVAEISRRLEDQLAGYARISTELESERDQKQDLEARLSELAQQLNERTTTQHEANILLEAERQAKKEVENRLATAHAELEGKEKRLEAEQSARRDAEARVSEIALLRDEAIAGQREVEQRSEKDTLSHLETAKRFADLERQQREVSTAEKNWKKKLEEETSARREIEERLEELVMEREVAGQGKDDAQRRLEVEIASRREIERKLASLVEQHGTCAASEVQGQQRLEEEIAARQQVEKEVSELKRQQLDEITSQNKLRKQLDNEAKLRTAVEHEFAQLRQQQDTQASKSTVSSKQLEEASAALTTAEKKLAHLTQQLGSVSADSQQLLKVEITARKRAEQSLAELSSKLADNASVKERLGIEIAARESAERHATKLSTELVAKHEAAQQVLEEELLSLRQALRVAQKHAASTQAEVDIHRSNVAKLTQEVHELRSRPETMIAAALRSRRDSSGPGLKDDEIERFEKVVEIQQRIIDEQREKIERWAKEMEKQREIVRLLTNDNTASIPSPLTNSPRPTHGKSQSLSHSPGNNGPPAKGFPSTFTARNLALPTTPSPLPMHPNQFSNAATRKGRRVTIEHDIDRLAESSKVNKAKAVFESPDKNQSTPATPPRAPLRNAQSIRSVPRQRRP</sequence>
<organism evidence="7 8">
    <name type="scientific">Kwoniella newhampshirensis</name>
    <dbReference type="NCBI Taxonomy" id="1651941"/>
    <lineage>
        <taxon>Eukaryota</taxon>
        <taxon>Fungi</taxon>
        <taxon>Dikarya</taxon>
        <taxon>Basidiomycota</taxon>
        <taxon>Agaricomycotina</taxon>
        <taxon>Tremellomycetes</taxon>
        <taxon>Tremellales</taxon>
        <taxon>Cryptococcaceae</taxon>
        <taxon>Kwoniella</taxon>
    </lineage>
</organism>
<feature type="coiled-coil region" evidence="4">
    <location>
        <begin position="517"/>
        <end position="576"/>
    </location>
</feature>
<protein>
    <recommendedName>
        <fullName evidence="6">Kinesin motor domain-containing protein</fullName>
    </recommendedName>
</protein>
<dbReference type="SMART" id="SM00129">
    <property type="entry name" value="KISc"/>
    <property type="match status" value="1"/>
</dbReference>